<dbReference type="InterPro" id="IPR002182">
    <property type="entry name" value="NB-ARC"/>
</dbReference>
<evidence type="ECO:0000259" key="2">
    <source>
        <dbReference type="Pfam" id="PF13676"/>
    </source>
</evidence>
<dbReference type="InterPro" id="IPR027417">
    <property type="entry name" value="P-loop_NTPase"/>
</dbReference>
<dbReference type="SUPFAM" id="SSF48452">
    <property type="entry name" value="TPR-like"/>
    <property type="match status" value="3"/>
</dbReference>
<organism evidence="4 5">
    <name type="scientific">Streptomyces amritsarensis</name>
    <dbReference type="NCBI Taxonomy" id="681158"/>
    <lineage>
        <taxon>Bacteria</taxon>
        <taxon>Bacillati</taxon>
        <taxon>Actinomycetota</taxon>
        <taxon>Actinomycetes</taxon>
        <taxon>Kitasatosporales</taxon>
        <taxon>Streptomycetaceae</taxon>
        <taxon>Streptomyces</taxon>
    </lineage>
</organism>
<dbReference type="InterPro" id="IPR000157">
    <property type="entry name" value="TIR_dom"/>
</dbReference>
<dbReference type="NCBIfam" id="NF047398">
    <property type="entry name" value="AAA_KGGVGR"/>
    <property type="match status" value="1"/>
</dbReference>
<dbReference type="PANTHER" id="PTHR46082">
    <property type="entry name" value="ATP/GTP-BINDING PROTEIN-RELATED"/>
    <property type="match status" value="1"/>
</dbReference>
<dbReference type="Pfam" id="PF00931">
    <property type="entry name" value="NB-ARC"/>
    <property type="match status" value="1"/>
</dbReference>
<dbReference type="EMBL" id="MQUR01000023">
    <property type="protein sequence ID" value="OLZ67991.1"/>
    <property type="molecule type" value="Genomic_DNA"/>
</dbReference>
<dbReference type="Pfam" id="PF13676">
    <property type="entry name" value="TIR_2"/>
    <property type="match status" value="1"/>
</dbReference>
<dbReference type="InterPro" id="IPR011990">
    <property type="entry name" value="TPR-like_helical_dom_sf"/>
</dbReference>
<dbReference type="Pfam" id="PF25000">
    <property type="entry name" value="DUF7779"/>
    <property type="match status" value="1"/>
</dbReference>
<dbReference type="Pfam" id="PF13424">
    <property type="entry name" value="TPR_12"/>
    <property type="match status" value="3"/>
</dbReference>
<evidence type="ECO:0000313" key="5">
    <source>
        <dbReference type="Proteomes" id="UP000187151"/>
    </source>
</evidence>
<proteinExistence type="predicted"/>
<protein>
    <submittedName>
        <fullName evidence="4">ATP/GTP-binding protein</fullName>
    </submittedName>
</protein>
<name>A0ABX3G3M8_9ACTN</name>
<dbReference type="SUPFAM" id="SSF52200">
    <property type="entry name" value="Toll/Interleukin receptor TIR domain"/>
    <property type="match status" value="1"/>
</dbReference>
<dbReference type="Gene3D" id="3.40.50.300">
    <property type="entry name" value="P-loop containing nucleotide triphosphate hydrolases"/>
    <property type="match status" value="2"/>
</dbReference>
<evidence type="ECO:0000259" key="3">
    <source>
        <dbReference type="Pfam" id="PF25000"/>
    </source>
</evidence>
<evidence type="ECO:0000313" key="4">
    <source>
        <dbReference type="EMBL" id="OLZ67991.1"/>
    </source>
</evidence>
<gene>
    <name evidence="4" type="ORF">AVW11_12845</name>
</gene>
<dbReference type="NCBIfam" id="NF040586">
    <property type="entry name" value="FxSxx_TPR"/>
    <property type="match status" value="1"/>
</dbReference>
<dbReference type="Gene3D" id="1.25.40.10">
    <property type="entry name" value="Tetratricopeptide repeat domain"/>
    <property type="match status" value="2"/>
</dbReference>
<feature type="domain" description="NB-ARC" evidence="1">
    <location>
        <begin position="544"/>
        <end position="660"/>
    </location>
</feature>
<accession>A0ABX3G3M8</accession>
<sequence>MTASRDSRDGRDGRIVTFYSYKGGTGRTMALANTAWILAANGKRVLAVDWDLEAPGLHRFFHPFLDPSTLGATTGVIDLISEYAWAATSPVARADDWHKDYARIQPHAVSLTPETLGWEFPDGGTLDFVSAGRQNREYSATVSTFDWDNFYDRLGGGLFFDALRADMKQNYDYVLIDSRTGLSDIADICTVHLPDVLVDCFTLSDQSIDGAASVARQIDERFNDRGIKIYPVPMRIDEGEKEKADAGRALARIKFDRFPGGLVGDELTSYWGAVEIPYRPYYAYEETLATFGDEAGLTNSLLSAFERLTAVVTEGEITSMPAIGEEVRLRIRDAFTRRRPALPADLFLSYVAENRMWADWIESVLTRAGFRVVPKDVSAERPPAAAASGSAGDTLGGGTGISIDTAARTVVLLSTAYLKSARAVDVWERAAAEDPTGGRRQLVPLRVGDVRLSTPYIDRNPVDLFRLDEVHATAALLRAVERPMALPDSVASASQPGPRFPGTVPKIWNAPPRNPGFTGRSIVLERMRDQLGGGMAVVLPQPQTLFGLGGVGKTQVALEYVHRFMADYDLVWWISSEQTDDVVAALAELAVRLGAQTGEDMAAASQEAIDLLRRGVPSSRWLLVFDNADDPETLKRFFPPGGPGHVLVTSRNQSWSQYGDALPVDVFLREESIEHLQRRAPGLTKEDAEQVAIAVGDLPLAVEQAGAWIAETATPVAAYIEQLAQQAASVLGLNQPPGYPEPVAATWNISIERLQSRSPAAVRLLQLCAFLAPEPISANLLYSKEMIDALKPYDASLQEKLVLGRVIREIGRFALAKVDQVSNSIQVHRLVQAVIRSQMSEEDQREARHAVHRILAGARPDDDEPIDNPETWPRFNTIWSHLTPSEARYCKEPETRRLLIDRVRYLWKRGDFKAAYQLGEELREAWKEMLGNDDLQYLYLRFHLSNILRSQGRFVEAKELDEVTLERQRAVLGPSHPHTYMTTSGLANTLGALGQYGKAMELATDAHEGFSQIFHEAHPRTLAAANNLALNLRLVGQYTRAREIDQEVYDLRTEVLGPEHPYTLSSAQNLARDLREVGRYEDSVQLLSRTYEIYKRTLGRAFPGTLSAAKNLAVSLRRAGQLEDAVRLTTATRARYRAKYTSVNPDLLSCELNLASDLFATGDPGGARDLAQEVVDEYMKVPGERHPYTLAAVNNLAVFHWGTGSAEVAEAMLRQTIRGMRDVLGDNHPHTVFAHLNLANARADLGDPEGALELERPAVLRLREALGAHHPETLASSSNMAISLDSMGRKEEAARLRAEVVSELTRLLGEDHSLPRYARDERRIHRDLEPLAV</sequence>
<dbReference type="Pfam" id="PF13374">
    <property type="entry name" value="TPR_10"/>
    <property type="match status" value="1"/>
</dbReference>
<dbReference type="InterPro" id="IPR056681">
    <property type="entry name" value="DUF7779"/>
</dbReference>
<dbReference type="InterPro" id="IPR035897">
    <property type="entry name" value="Toll_tir_struct_dom_sf"/>
</dbReference>
<dbReference type="SUPFAM" id="SSF52540">
    <property type="entry name" value="P-loop containing nucleoside triphosphate hydrolases"/>
    <property type="match status" value="2"/>
</dbReference>
<feature type="domain" description="DUF7779" evidence="3">
    <location>
        <begin position="754"/>
        <end position="843"/>
    </location>
</feature>
<evidence type="ECO:0000259" key="1">
    <source>
        <dbReference type="Pfam" id="PF00931"/>
    </source>
</evidence>
<dbReference type="Proteomes" id="UP000187151">
    <property type="component" value="Unassembled WGS sequence"/>
</dbReference>
<dbReference type="PANTHER" id="PTHR46082:SF6">
    <property type="entry name" value="AAA+ ATPASE DOMAIN-CONTAINING PROTEIN-RELATED"/>
    <property type="match status" value="1"/>
</dbReference>
<reference evidence="4 5" key="1">
    <citation type="submission" date="2016-01" db="EMBL/GenBank/DDBJ databases">
        <title>Streptomyces amritsarensis strain MTCC 11845 genome sequencing and assembly.</title>
        <authorList>
            <person name="Sharma D."/>
            <person name="Nair G.R."/>
            <person name="Kaur G."/>
            <person name="Manhas R.K."/>
            <person name="Mayilraj S."/>
        </authorList>
    </citation>
    <scope>NUCLEOTIDE SEQUENCE [LARGE SCALE GENOMIC DNA]</scope>
    <source>
        <strain evidence="4 5">MTCC 11845</strain>
    </source>
</reference>
<feature type="domain" description="TIR" evidence="2">
    <location>
        <begin position="347"/>
        <end position="472"/>
    </location>
</feature>
<dbReference type="InterPro" id="IPR053137">
    <property type="entry name" value="NLR-like"/>
</dbReference>
<keyword evidence="5" id="KW-1185">Reference proteome</keyword>
<dbReference type="RefSeq" id="WP_030855260.1">
    <property type="nucleotide sequence ID" value="NZ_MQUR01000023.1"/>
</dbReference>
<comment type="caution">
    <text evidence="4">The sequence shown here is derived from an EMBL/GenBank/DDBJ whole genome shotgun (WGS) entry which is preliminary data.</text>
</comment>